<proteinExistence type="predicted"/>
<dbReference type="GO" id="GO:0003677">
    <property type="term" value="F:DNA binding"/>
    <property type="evidence" value="ECO:0007669"/>
    <property type="project" value="TreeGrafter"/>
</dbReference>
<dbReference type="PANTHER" id="PTHR45623:SF17">
    <property type="entry name" value="CHROMODOMAIN-HELICASE-DNA-BINDING PROTEIN 3-RELATED"/>
    <property type="match status" value="1"/>
</dbReference>
<dbReference type="InterPro" id="IPR027417">
    <property type="entry name" value="P-loop_NTPase"/>
</dbReference>
<keyword evidence="3" id="KW-1185">Reference proteome</keyword>
<dbReference type="GO" id="GO:0016887">
    <property type="term" value="F:ATP hydrolysis activity"/>
    <property type="evidence" value="ECO:0007669"/>
    <property type="project" value="TreeGrafter"/>
</dbReference>
<dbReference type="AlphaFoldDB" id="A0A4Y7J056"/>
<dbReference type="GO" id="GO:0000785">
    <property type="term" value="C:chromatin"/>
    <property type="evidence" value="ECO:0007669"/>
    <property type="project" value="TreeGrafter"/>
</dbReference>
<dbReference type="Proteomes" id="UP000316621">
    <property type="component" value="Chromosome 3"/>
</dbReference>
<dbReference type="Gramene" id="RZC53402">
    <property type="protein sequence ID" value="RZC53402"/>
    <property type="gene ID" value="C5167_012271"/>
</dbReference>
<dbReference type="EMBL" id="CM010717">
    <property type="protein sequence ID" value="RZC53402.1"/>
    <property type="molecule type" value="Genomic_DNA"/>
</dbReference>
<dbReference type="GO" id="GO:0042393">
    <property type="term" value="F:histone binding"/>
    <property type="evidence" value="ECO:0007669"/>
    <property type="project" value="TreeGrafter"/>
</dbReference>
<evidence type="ECO:0000256" key="1">
    <source>
        <dbReference type="ARBA" id="ARBA00023242"/>
    </source>
</evidence>
<accession>A0A4Y7J056</accession>
<dbReference type="STRING" id="3469.A0A4Y7J056"/>
<gene>
    <name evidence="2" type="ORF">C5167_012271</name>
</gene>
<evidence type="ECO:0000313" key="3">
    <source>
        <dbReference type="Proteomes" id="UP000316621"/>
    </source>
</evidence>
<dbReference type="GO" id="GO:0005634">
    <property type="term" value="C:nucleus"/>
    <property type="evidence" value="ECO:0007669"/>
    <property type="project" value="TreeGrafter"/>
</dbReference>
<reference evidence="2 3" key="1">
    <citation type="journal article" date="2018" name="Science">
        <title>The opium poppy genome and morphinan production.</title>
        <authorList>
            <person name="Guo L."/>
            <person name="Winzer T."/>
            <person name="Yang X."/>
            <person name="Li Y."/>
            <person name="Ning Z."/>
            <person name="He Z."/>
            <person name="Teodor R."/>
            <person name="Lu Y."/>
            <person name="Bowser T.A."/>
            <person name="Graham I.A."/>
            <person name="Ye K."/>
        </authorList>
    </citation>
    <scope>NUCLEOTIDE SEQUENCE [LARGE SCALE GENOMIC DNA]</scope>
    <source>
        <strain evidence="3">cv. HN1</strain>
        <tissue evidence="2">Leaves</tissue>
    </source>
</reference>
<evidence type="ECO:0000313" key="2">
    <source>
        <dbReference type="EMBL" id="RZC53402.1"/>
    </source>
</evidence>
<protein>
    <recommendedName>
        <fullName evidence="4">SNF2 N-terminal domain-containing protein</fullName>
    </recommendedName>
</protein>
<evidence type="ECO:0008006" key="4">
    <source>
        <dbReference type="Google" id="ProtNLM"/>
    </source>
</evidence>
<dbReference type="GO" id="GO:0140658">
    <property type="term" value="F:ATP-dependent chromatin remodeler activity"/>
    <property type="evidence" value="ECO:0007669"/>
    <property type="project" value="TreeGrafter"/>
</dbReference>
<sequence length="128" mass="14576">MPPKKELILGAELSSKQKEYYKAILTWNYEVLTRKGGGKIDWNPQADLQAMTRAHWLGQTKGRAGRHHKICASKELFVDESDEARKMLDRDRVGVKEATVNDAVDDGILLKSFKLHQLVKVEAINFLQ</sequence>
<dbReference type="GO" id="GO:0003682">
    <property type="term" value="F:chromatin binding"/>
    <property type="evidence" value="ECO:0007669"/>
    <property type="project" value="TreeGrafter"/>
</dbReference>
<organism evidence="2 3">
    <name type="scientific">Papaver somniferum</name>
    <name type="common">Opium poppy</name>
    <dbReference type="NCBI Taxonomy" id="3469"/>
    <lineage>
        <taxon>Eukaryota</taxon>
        <taxon>Viridiplantae</taxon>
        <taxon>Streptophyta</taxon>
        <taxon>Embryophyta</taxon>
        <taxon>Tracheophyta</taxon>
        <taxon>Spermatophyta</taxon>
        <taxon>Magnoliopsida</taxon>
        <taxon>Ranunculales</taxon>
        <taxon>Papaveraceae</taxon>
        <taxon>Papaveroideae</taxon>
        <taxon>Papaver</taxon>
    </lineage>
</organism>
<dbReference type="PANTHER" id="PTHR45623">
    <property type="entry name" value="CHROMODOMAIN-HELICASE-DNA-BINDING PROTEIN 3-RELATED-RELATED"/>
    <property type="match status" value="1"/>
</dbReference>
<dbReference type="Gene3D" id="3.40.50.300">
    <property type="entry name" value="P-loop containing nucleotide triphosphate hydrolases"/>
    <property type="match status" value="1"/>
</dbReference>
<keyword evidence="1" id="KW-0539">Nucleus</keyword>
<name>A0A4Y7J056_PAPSO</name>